<gene>
    <name evidence="2" type="ORF">TRFO_32652</name>
</gene>
<evidence type="ECO:0000313" key="2">
    <source>
        <dbReference type="EMBL" id="OHT00629.1"/>
    </source>
</evidence>
<feature type="region of interest" description="Disordered" evidence="1">
    <location>
        <begin position="156"/>
        <end position="185"/>
    </location>
</feature>
<protein>
    <submittedName>
        <fullName evidence="2">Uncharacterized protein</fullName>
    </submittedName>
</protein>
<dbReference type="Proteomes" id="UP000179807">
    <property type="component" value="Unassembled WGS sequence"/>
</dbReference>
<feature type="compositionally biased region" description="Polar residues" evidence="1">
    <location>
        <begin position="170"/>
        <end position="184"/>
    </location>
</feature>
<dbReference type="AlphaFoldDB" id="A0A1J4JTN0"/>
<dbReference type="EMBL" id="MLAK01000946">
    <property type="protein sequence ID" value="OHT00629.1"/>
    <property type="molecule type" value="Genomic_DNA"/>
</dbReference>
<dbReference type="VEuPathDB" id="TrichDB:TRFO_32652"/>
<proteinExistence type="predicted"/>
<comment type="caution">
    <text evidence="2">The sequence shown here is derived from an EMBL/GenBank/DDBJ whole genome shotgun (WGS) entry which is preliminary data.</text>
</comment>
<feature type="region of interest" description="Disordered" evidence="1">
    <location>
        <begin position="91"/>
        <end position="119"/>
    </location>
</feature>
<keyword evidence="3" id="KW-1185">Reference proteome</keyword>
<organism evidence="2 3">
    <name type="scientific">Tritrichomonas foetus</name>
    <dbReference type="NCBI Taxonomy" id="1144522"/>
    <lineage>
        <taxon>Eukaryota</taxon>
        <taxon>Metamonada</taxon>
        <taxon>Parabasalia</taxon>
        <taxon>Tritrichomonadida</taxon>
        <taxon>Tritrichomonadidae</taxon>
        <taxon>Tritrichomonas</taxon>
    </lineage>
</organism>
<evidence type="ECO:0000256" key="1">
    <source>
        <dbReference type="SAM" id="MobiDB-lite"/>
    </source>
</evidence>
<reference evidence="2" key="1">
    <citation type="submission" date="2016-10" db="EMBL/GenBank/DDBJ databases">
        <authorList>
            <person name="Benchimol M."/>
            <person name="Almeida L.G."/>
            <person name="Vasconcelos A.T."/>
            <person name="Perreira-Neves A."/>
            <person name="Rosa I.A."/>
            <person name="Tasca T."/>
            <person name="Bogo M.R."/>
            <person name="de Souza W."/>
        </authorList>
    </citation>
    <scope>NUCLEOTIDE SEQUENCE [LARGE SCALE GENOMIC DNA]</scope>
    <source>
        <strain evidence="2">K</strain>
    </source>
</reference>
<evidence type="ECO:0000313" key="3">
    <source>
        <dbReference type="Proteomes" id="UP000179807"/>
    </source>
</evidence>
<accession>A0A1J4JTN0</accession>
<sequence>MSLLNVKHISTQLIDVHCSPLTLCNMISKPLNITIEIKKSSDQTSFQFHHFHFITYLNGRSKLLNMSVERERRRKEHEIIRENAASWREEPLSPVRTMKSRRSAKYQNDLSKSTKKRQTNFNSNLKTSELRAKKTADLWDQDGNLIESNVKLFKQNEEGRSTPKRAQSVKKGSTTTLVHPQPFSSRVPKTKYEYEKTNQNDDQGVEFEKRNKFEEAIIGEILKTNPDISTEDLYFKVRDEYAKKIKEISFKLSTVRTQTKRERSVQPIKKSTDFPSFLERQKRYLKTRAPKQQEEYKIEMSEGSKKMVSERNYKHSVTDCVKKRKEEERIKREKEEMQPKINKKRSFRLQNQEYEQEKEAKMILLRTKNDIDIGAIRIPDRRPLRSFRDLSRESESRLREDSIFAERFKISEKVKEMEPIFDAEEDEMKRIAELKNKKKRYMPKYIKEICDTIRNDPDRNIVTKTNRSIAETSGKRK</sequence>
<dbReference type="GeneID" id="94843317"/>
<dbReference type="RefSeq" id="XP_068353765.1">
    <property type="nucleotide sequence ID" value="XM_068508613.1"/>
</dbReference>
<name>A0A1J4JTN0_9EUKA</name>